<dbReference type="GO" id="GO:0032259">
    <property type="term" value="P:methylation"/>
    <property type="evidence" value="ECO:0007669"/>
    <property type="project" value="UniProtKB-KW"/>
</dbReference>
<dbReference type="GO" id="GO:0005829">
    <property type="term" value="C:cytosol"/>
    <property type="evidence" value="ECO:0007669"/>
    <property type="project" value="TreeGrafter"/>
</dbReference>
<dbReference type="AlphaFoldDB" id="F8N5L4"/>
<reference evidence="4" key="1">
    <citation type="journal article" date="2011" name="Stand. Genomic Sci.">
        <title>Non-contiguous finished genome sequence of the opportunistic oral pathogen Prevotella multisaccharivorax type strain (PPPA20).</title>
        <authorList>
            <person name="Pati A."/>
            <person name="Gronow S."/>
            <person name="Lu M."/>
            <person name="Lapidus A."/>
            <person name="Nolan M."/>
            <person name="Lucas S."/>
            <person name="Hammon N."/>
            <person name="Deshpande S."/>
            <person name="Cheng J.F."/>
            <person name="Tapia R."/>
            <person name="Han C."/>
            <person name="Goodwin L."/>
            <person name="Pitluck S."/>
            <person name="Liolios K."/>
            <person name="Pagani I."/>
            <person name="Mavromatis K."/>
            <person name="Mikhailova N."/>
            <person name="Huntemann M."/>
            <person name="Chen A."/>
            <person name="Palaniappan K."/>
            <person name="Land M."/>
            <person name="Hauser L."/>
            <person name="Detter J.C."/>
            <person name="Brambilla E.M."/>
            <person name="Rohde M."/>
            <person name="Goker M."/>
            <person name="Woyke T."/>
            <person name="Bristow J."/>
            <person name="Eisen J.A."/>
            <person name="Markowitz V."/>
            <person name="Hugenholtz P."/>
            <person name="Kyrpides N.C."/>
            <person name="Klenk H.P."/>
            <person name="Ivanova N."/>
        </authorList>
    </citation>
    <scope>NUCLEOTIDE SEQUENCE [LARGE SCALE GENOMIC DNA]</scope>
    <source>
        <strain evidence="4">DSM 17128</strain>
    </source>
</reference>
<gene>
    <name evidence="3" type="ORF">Premu_2826</name>
</gene>
<dbReference type="InterPro" id="IPR037010">
    <property type="entry name" value="VitB12-dep_Met_synth_activ_sf"/>
</dbReference>
<protein>
    <submittedName>
        <fullName evidence="3">Methionine synthase (B12-dependent)</fullName>
        <ecNumber evidence="3">2.1.1.13</ecNumber>
    </submittedName>
</protein>
<dbReference type="EC" id="2.1.1.13" evidence="3"/>
<keyword evidence="1 3" id="KW-0489">Methyltransferase</keyword>
<feature type="domain" description="AdoMet activation" evidence="2">
    <location>
        <begin position="1"/>
        <end position="270"/>
    </location>
</feature>
<dbReference type="HOGENOM" id="CLU_058052_0_0_10"/>
<dbReference type="Pfam" id="PF02965">
    <property type="entry name" value="Met_synt_B12"/>
    <property type="match status" value="1"/>
</dbReference>
<evidence type="ECO:0000259" key="2">
    <source>
        <dbReference type="PROSITE" id="PS50974"/>
    </source>
</evidence>
<dbReference type="PROSITE" id="PS50974">
    <property type="entry name" value="ADOMET_ACTIVATION"/>
    <property type="match status" value="1"/>
</dbReference>
<dbReference type="Proteomes" id="UP000002772">
    <property type="component" value="Unassembled WGS sequence"/>
</dbReference>
<dbReference type="InterPro" id="IPR004223">
    <property type="entry name" value="VitB12-dep_Met_synth_activ_dom"/>
</dbReference>
<dbReference type="GO" id="GO:0008705">
    <property type="term" value="F:methionine synthase activity"/>
    <property type="evidence" value="ECO:0007669"/>
    <property type="project" value="UniProtKB-EC"/>
</dbReference>
<keyword evidence="1 3" id="KW-0808">Transferase</keyword>
<dbReference type="Gene3D" id="3.10.196.10">
    <property type="entry name" value="Vitamin B12-dependent methionine synthase, activation domain"/>
    <property type="match status" value="1"/>
</dbReference>
<proteinExistence type="predicted"/>
<dbReference type="InterPro" id="IPR050554">
    <property type="entry name" value="Met_Synthase/Corrinoid"/>
</dbReference>
<name>F8N5L4_9BACT</name>
<evidence type="ECO:0000313" key="4">
    <source>
        <dbReference type="Proteomes" id="UP000002772"/>
    </source>
</evidence>
<dbReference type="eggNOG" id="COG1410">
    <property type="taxonomic scope" value="Bacteria"/>
</dbReference>
<dbReference type="PANTHER" id="PTHR45833">
    <property type="entry name" value="METHIONINE SYNTHASE"/>
    <property type="match status" value="1"/>
</dbReference>
<dbReference type="STRING" id="688246.Premu_2826"/>
<evidence type="ECO:0000313" key="3">
    <source>
        <dbReference type="EMBL" id="EGN58172.1"/>
    </source>
</evidence>
<dbReference type="OrthoDB" id="9803687at2"/>
<organism evidence="3 4">
    <name type="scientific">Hallella multisaccharivorax DSM 17128</name>
    <dbReference type="NCBI Taxonomy" id="688246"/>
    <lineage>
        <taxon>Bacteria</taxon>
        <taxon>Pseudomonadati</taxon>
        <taxon>Bacteroidota</taxon>
        <taxon>Bacteroidia</taxon>
        <taxon>Bacteroidales</taxon>
        <taxon>Prevotellaceae</taxon>
        <taxon>Hallella</taxon>
    </lineage>
</organism>
<dbReference type="EMBL" id="GL945017">
    <property type="protein sequence ID" value="EGN58172.1"/>
    <property type="molecule type" value="Genomic_DNA"/>
</dbReference>
<accession>F8N5L4</accession>
<keyword evidence="4" id="KW-1185">Reference proteome</keyword>
<dbReference type="RefSeq" id="WP_007576200.1">
    <property type="nucleotide sequence ID" value="NZ_BPTS01000002.1"/>
</dbReference>
<evidence type="ECO:0000256" key="1">
    <source>
        <dbReference type="PROSITE-ProRule" id="PRU00346"/>
    </source>
</evidence>
<dbReference type="SUPFAM" id="SSF56507">
    <property type="entry name" value="Methionine synthase activation domain-like"/>
    <property type="match status" value="1"/>
</dbReference>
<sequence>MIITYDIDDIRSYINWIYFDYAWSMNGKPGEERERLHADADAMLDSWQGRYHTRAVFELLEANSDGDDIMAGGIRLPMLRQQRPAAPGQPNLSLADFLRPASQGIADHLGVFAATVDYDLTCGYDHDVYGKMLSQVLADRLAEGTAELVHLEVRRRYWGYAPDEDLPVKDILAGHYRGIRPAVGYPSMPDTSMNFLLARLVDMKAIGVRLTESGMMRPHASVSGLMFAHPQARYFELGKIGDDQLRDYARRRGLPVEMMRKYLQTALLHR</sequence>
<dbReference type="Gene3D" id="1.10.288.10">
    <property type="entry name" value="Cobalamin-dependent Methionine Synthase, domain 2"/>
    <property type="match status" value="1"/>
</dbReference>